<proteinExistence type="predicted"/>
<dbReference type="InterPro" id="IPR016169">
    <property type="entry name" value="FAD-bd_PCMH_sub2"/>
</dbReference>
<organism evidence="2 3">
    <name type="scientific">Hymenoscyphus fraxineus</name>
    <dbReference type="NCBI Taxonomy" id="746836"/>
    <lineage>
        <taxon>Eukaryota</taxon>
        <taxon>Fungi</taxon>
        <taxon>Dikarya</taxon>
        <taxon>Ascomycota</taxon>
        <taxon>Pezizomycotina</taxon>
        <taxon>Leotiomycetes</taxon>
        <taxon>Helotiales</taxon>
        <taxon>Helotiaceae</taxon>
        <taxon>Hymenoscyphus</taxon>
    </lineage>
</organism>
<dbReference type="Proteomes" id="UP000696280">
    <property type="component" value="Unassembled WGS sequence"/>
</dbReference>
<evidence type="ECO:0000313" key="3">
    <source>
        <dbReference type="Proteomes" id="UP000696280"/>
    </source>
</evidence>
<dbReference type="Gene3D" id="3.40.462.20">
    <property type="match status" value="1"/>
</dbReference>
<feature type="domain" description="Berberine/berberine-like" evidence="1">
    <location>
        <begin position="57"/>
        <end position="97"/>
    </location>
</feature>
<name>A0A9N9LCC9_9HELO</name>
<dbReference type="OrthoDB" id="415825at2759"/>
<dbReference type="AlphaFoldDB" id="A0A9N9LCC9"/>
<sequence length="110" mass="12660">MQLPDEESAYSYRDVKMHLQLETEYDDTGRDQNVDTILQSAREKVNKGAGYDGEQTVYVNFAHGDDGPAAWYGKRKLEKLGRIESEWDPNGLFSFYNHVPAINHSYASRR</sequence>
<keyword evidence="3" id="KW-1185">Reference proteome</keyword>
<gene>
    <name evidence="2" type="ORF">HYFRA_00006143</name>
</gene>
<dbReference type="Pfam" id="PF08031">
    <property type="entry name" value="BBE"/>
    <property type="match status" value="1"/>
</dbReference>
<protein>
    <recommendedName>
        <fullName evidence="1">Berberine/berberine-like domain-containing protein</fullName>
    </recommendedName>
</protein>
<comment type="caution">
    <text evidence="2">The sequence shown here is derived from an EMBL/GenBank/DDBJ whole genome shotgun (WGS) entry which is preliminary data.</text>
</comment>
<dbReference type="GO" id="GO:0016491">
    <property type="term" value="F:oxidoreductase activity"/>
    <property type="evidence" value="ECO:0007669"/>
    <property type="project" value="InterPro"/>
</dbReference>
<dbReference type="InterPro" id="IPR012951">
    <property type="entry name" value="BBE"/>
</dbReference>
<evidence type="ECO:0000313" key="2">
    <source>
        <dbReference type="EMBL" id="CAG8961607.1"/>
    </source>
</evidence>
<dbReference type="GO" id="GO:0050660">
    <property type="term" value="F:flavin adenine dinucleotide binding"/>
    <property type="evidence" value="ECO:0007669"/>
    <property type="project" value="InterPro"/>
</dbReference>
<dbReference type="EMBL" id="CAJVRL010000115">
    <property type="protein sequence ID" value="CAG8961607.1"/>
    <property type="molecule type" value="Genomic_DNA"/>
</dbReference>
<evidence type="ECO:0000259" key="1">
    <source>
        <dbReference type="Pfam" id="PF08031"/>
    </source>
</evidence>
<accession>A0A9N9LCC9</accession>
<dbReference type="Gene3D" id="3.30.465.10">
    <property type="match status" value="1"/>
</dbReference>
<reference evidence="2" key="1">
    <citation type="submission" date="2021-07" db="EMBL/GenBank/DDBJ databases">
        <authorList>
            <person name="Durling M."/>
        </authorList>
    </citation>
    <scope>NUCLEOTIDE SEQUENCE</scope>
</reference>